<evidence type="ECO:0000313" key="4">
    <source>
        <dbReference type="Proteomes" id="UP000230056"/>
    </source>
</evidence>
<dbReference type="EMBL" id="CP024699">
    <property type="protein sequence ID" value="ATV59757.1"/>
    <property type="molecule type" value="Genomic_DNA"/>
</dbReference>
<dbReference type="InterPro" id="IPR005546">
    <property type="entry name" value="Autotransporte_beta"/>
</dbReference>
<dbReference type="PROSITE" id="PS51208">
    <property type="entry name" value="AUTOTRANSPORTER"/>
    <property type="match status" value="1"/>
</dbReference>
<dbReference type="RefSeq" id="WP_100025110.1">
    <property type="nucleotide sequence ID" value="NZ_CP024699.1"/>
</dbReference>
<evidence type="ECO:0000313" key="3">
    <source>
        <dbReference type="EMBL" id="ATV59757.1"/>
    </source>
</evidence>
<evidence type="ECO:0000259" key="2">
    <source>
        <dbReference type="PROSITE" id="PS51208"/>
    </source>
</evidence>
<dbReference type="InterPro" id="IPR036709">
    <property type="entry name" value="Autotransporte_beta_dom_sf"/>
</dbReference>
<dbReference type="Proteomes" id="UP000230056">
    <property type="component" value="Chromosome"/>
</dbReference>
<dbReference type="InterPro" id="IPR053787">
    <property type="entry name" value="Autotransptr-assoc_N"/>
</dbReference>
<sequence length="2382" mass="253320">MGNNSLSNTEKSLRSIAKRYENVKYSVGLAVLFLMNGASAFSDTNVIQETDKQKDIVTDGQAAKKEVKETKKEKKQASQKLKASWVNMQFGANDIYSNYFAVPKAKVEKTSVVKSEKTVLVASADNTASLPMFAKLLTDIEETTETRTEVLTTIANKEAAPTETATPTMEEIKASKQELRSSVGNLQDKIDTARRENNKEINGLRLELIQLMEQGNQVVKSPWASWQFGANYFYEDWGGAYKGRGDKKEKYPFEGVFTRSTDPFERYTSPISSNYSLLPTSTDPYSATTSSRKGLRSTYGLASTTKKQEPLAEMNVDASIRPKEVYRAPIIAPTVNITAPILQALNVPNLLPPSLDIKTPDAVEAPNKVPTINAQPVVSFQFGGRSYIQGEGTMMRDLVDGNNQVFWSGWNPATNTVEEKSSYQLNSYGGTPVLNNARVPNVFYLNTGKRLPHNPNSTWLFKDATVHVAGKQGWNPIGTIAIHTVWNGKIENVHGYLHGHSALISSETWHSGKVQLENVDVTVTGEYNSVFYGYPSSYYSLGVNNGDYNSWHQRGEYNGSLTANINEKNNYIYTVLGVQGAFKIKSTGDYNINSDSDIVYLGLGYSPNWENLRGSGSVKDQPYAKVDADMTPSIQLSKTNVNGNKNAILYFGNRYGSAATPHYDGNRTPVGNNNNWAKSIIGIYQGEIDVNANIGTSSISVGNVGVYSKSGQRIGIVPSEDLGAPNAAERAAVSPPNVHPDYDLDKVHNLEIGAAKIYFGKYSTDGVMFASENGTVMDIGKSKKADKNATGETIYVTEVKDAVAAQTEIRDAATNVISSYDDTANKAATGTVIAYSTGVWNNTDMPGGTAAGLAGKGSEINLYKPVVMTGRAKLDSSNKLNRSVALIGDNKGIVNAEKNVTALGYSSIVALAQNNGIVNAKGNIIAKDGAAATDVATKPYLYNNIGIYAGKDGTVNVTGNADIYGIGAMASGANAVANLNGNTNTIKTGKSGALVATNGGVVKFGGGTITHSENFTGDHDSSTPFTADSSSHINFTGTTTLNISDGILIPGTKVDYAAATGTTAKYNGMSNVTVNLTGDNVVLASNNGIHKVWDGTTISNLVKNTMKVSAFNENGHLYKIYYINGTFVIDTNVNVGNATDDFNKVGLSREVVTINAGKTVSSTVGKGLAMGSNDKSIADGDNSKTQYINNGKVDITGGSLSTGTIGLNISYGQIHNNNIINVANGIGAYGINGSTLINDTTGKVNITTQGVGMAAFTSAGTLQTYGTDKKINDGTLTASDKTFEIVNKGQITVNGDKSIGLYGNTNGTSTLLSASNGYITNSGKLTLTGDETVGIVSKRATVTLNGTGSSDIVVGKKGIGVYAEKSPVTMSSNYGVEVKDGGTGIFVKNDGSTLSSSSNELELKYSGSNVGTGVGIYYEGAIGSNIINGTKVKLVDTSGTTAGLVGLYTAGGGKLTNTAIISGDKGYGIITNGTEIINTGTVTLTNPLTSSKPSVGILTQAGDDITNTGTVSLGDNSVGIFGKKVLNTGIITVGNGGTGIYSEGGNVDLSATSKINIGANKAVGVFTKGAGQTITANAGSTMTIGDSSFGFLNEGKGNTINSNIVSQTLGNDGTYIYSSDKSGTVNNNTKLTSTGSYNYGLYSAGTVTNNADINFGNGLGNVGIYSTYGGRATNLAGRTVTVGASYKDPTNSLNDRYAVGMAAGFNGDGNPAKAYTGNIVNEGTINVTGPYSIGMYGTETGTKVYNGTAPGSTATINLGASNTTGMYLDNGAYGYNYGTIKSVGSGLSKVVGIVVKNGSTIENHGKIEITADDAVGILSKGNAAGANPGIIKNYGTFNINGKSDPNDPTVIKEASGGQDLGKTMGNVTINAPAGSTVGTITIAGKPVVPTLATTSAEEYKDMAVSKIGMYIDTSNKRFTNPISGLSALSGLTTSDLIMGNEATENTTSKAIQVDQRILSPYNTMIIQNPQIKKWNIYSGSLTWMATITQNQTDGTMQSAYLAKIPYTQWAGNESSPVDKKDTYNFLDGLEQRYGVEALGTRENKVFQKLNSIGNNEEILFYQATDEMMGHQYANVQQRIQATGDILNKEFNYLRNEWSNPSKDSNKIKTFGARGEYNTNTAGVIDYKNNAYGVAYVHEDETVRLGESTGWYAGIVHNTFRFKDIGNSKEEMLQGKLGLFKSVPFDYNNSLNWTISGDIFAGYNKMNRRFLVVDEVFSAKGRYRTYGIGLKNEISKEFRLSESFTLKPYAALDLEYGRMSKIREKSGEIKLDVKSNDYFSVRPEIGAELGFKHYFDRNTVRVGVTVAYENELGRVANGKNKAKVAGTDADYFNIRGEKEDRRGNVKADLNIGWDNQRFGVTANVGYDTKGENVRGGVGLRVIF</sequence>
<proteinExistence type="predicted"/>
<accession>A0A2D3NWI9</accession>
<organism evidence="3 4">
    <name type="scientific">Fusobacterium pseudoperiodonticum</name>
    <dbReference type="NCBI Taxonomy" id="2663009"/>
    <lineage>
        <taxon>Bacteria</taxon>
        <taxon>Fusobacteriati</taxon>
        <taxon>Fusobacteriota</taxon>
        <taxon>Fusobacteriia</taxon>
        <taxon>Fusobacteriales</taxon>
        <taxon>Fusobacteriaceae</taxon>
        <taxon>Fusobacterium</taxon>
    </lineage>
</organism>
<feature type="coiled-coil region" evidence="1">
    <location>
        <begin position="169"/>
        <end position="214"/>
    </location>
</feature>
<feature type="domain" description="Autotransporter" evidence="2">
    <location>
        <begin position="2089"/>
        <end position="2382"/>
    </location>
</feature>
<name>A0A2D3NWI9_9FUSO</name>
<gene>
    <name evidence="3" type="ORF">CTM72_08580</name>
</gene>
<dbReference type="SUPFAM" id="SSF103515">
    <property type="entry name" value="Autotransporter"/>
    <property type="match status" value="1"/>
</dbReference>
<protein>
    <submittedName>
        <fullName evidence="3">Autotransporter domain-containing protein</fullName>
    </submittedName>
</protein>
<dbReference type="Pfam" id="PF03797">
    <property type="entry name" value="Autotransporter"/>
    <property type="match status" value="1"/>
</dbReference>
<dbReference type="NCBIfam" id="NF033175">
    <property type="entry name" value="fuso_auto_Nterm"/>
    <property type="match status" value="2"/>
</dbReference>
<dbReference type="SMART" id="SM00869">
    <property type="entry name" value="Autotransporter"/>
    <property type="match status" value="1"/>
</dbReference>
<reference evidence="3 4" key="1">
    <citation type="submission" date="2017-11" db="EMBL/GenBank/DDBJ databases">
        <title>Genome sequencing of Fusobacterium periodonticum KCOM 1261.</title>
        <authorList>
            <person name="Kook J.-K."/>
            <person name="Park S.-N."/>
            <person name="Lim Y.K."/>
        </authorList>
    </citation>
    <scope>NUCLEOTIDE SEQUENCE [LARGE SCALE GENOMIC DNA]</scope>
    <source>
        <strain evidence="3 4">KCOM 1261</strain>
    </source>
</reference>
<keyword evidence="1" id="KW-0175">Coiled coil</keyword>
<evidence type="ECO:0000256" key="1">
    <source>
        <dbReference type="SAM" id="Coils"/>
    </source>
</evidence>